<dbReference type="SUPFAM" id="SSF54236">
    <property type="entry name" value="Ubiquitin-like"/>
    <property type="match status" value="1"/>
</dbReference>
<dbReference type="GO" id="GO:0003785">
    <property type="term" value="F:actin monomer binding"/>
    <property type="evidence" value="ECO:0007669"/>
    <property type="project" value="InterPro"/>
</dbReference>
<accession>A0A310SMJ5</accession>
<gene>
    <name evidence="3" type="ORF">WN48_04081</name>
</gene>
<dbReference type="Proteomes" id="UP000250275">
    <property type="component" value="Unassembled WGS sequence"/>
</dbReference>
<feature type="compositionally biased region" description="Low complexity" evidence="1">
    <location>
        <begin position="1287"/>
        <end position="1300"/>
    </location>
</feature>
<feature type="compositionally biased region" description="Polar residues" evidence="1">
    <location>
        <begin position="1656"/>
        <end position="1674"/>
    </location>
</feature>
<evidence type="ECO:0000313" key="3">
    <source>
        <dbReference type="EMBL" id="OAD55956.1"/>
    </source>
</evidence>
<keyword evidence="4" id="KW-1185">Reference proteome</keyword>
<dbReference type="InterPro" id="IPR003116">
    <property type="entry name" value="RBD_dom"/>
</dbReference>
<dbReference type="Gene3D" id="3.10.20.90">
    <property type="entry name" value="Phosphatidylinositol 3-kinase Catalytic Subunit, Chain A, domain 1"/>
    <property type="match status" value="1"/>
</dbReference>
<feature type="compositionally biased region" description="Polar residues" evidence="1">
    <location>
        <begin position="452"/>
        <end position="461"/>
    </location>
</feature>
<sequence>MHAFVSYTFETLRNLYFEHAAYWNCYANNSVKHELHDFCINGNKNRVAHDVEDIYNQTREERPSRMVLTVTEDTPADMLAGSMELLVQLPREYHLQTQRVTVQRSTPMMDLLVQITTAHKLTASSYTLQAIGERGMILPHQPNTPIGALDALQVKLLPKQGTLVPRKAKQVNQPFETTFRLQVHLPRNQLYVSRVSPKMNLGEILEEVCREKDLDKNKYELHHPTNLETLDLSLSLQDYHLQEVTLYAKQGRTLSSALSTQDIMALQRQEERRRQQAKQGVFGFVFKKSKEGSLSTDSLGERSASPARSDETGRSTSPLQPPARPQRKRRPAPKPPIQGQAEGTEESSGDSSKDKVVINHSRNSSDSSGYHEASVLSDNLDSSGKLPETLPRRNKAPLEVPRKLAQTSQSSKSLSNLASVPGTLSHGISSTSLSSTGLRKKRVAPPPPVSRPLSSAISTQGLERIVDSEESLTSDIDPSKPPSDIGVPSKANSDIEERPKASSDIGVTTVASKLSGSIDFTSSEIVKTELESKNNKSKVDPCSRLGSTNVKLSGTEPEHPAPVEDAPVDSRVLRKRGKLVHSRGSMENNVPSYSFISTNNFENVEEGTDSMRKCINTFDPEKVNLQPKIQACSAEYKNGRVSDEFSTSFSKSRSVTPKISSLESKNNCSKLQHKLQRSQSLADSNVVISKSRQWSKMCSLSGNEDTSNRNSFKLENRLIKMQTLVNLDDIETDIENMPVCGVLENRFSPRKLHVDNYICEGKCQTKSLKHSSSFQAGYKLRETKVINSFEKPKLLSSRSFCAHKNVPVSMESKQPRLGNVDTTKYYNSLISSNLNRNTFEDPMINNHRSNLSPPPLSNLQIFAISTKPLDIPVTAIEPIPSNVDKLPSLPIIQHSECRLESEKKLSILEPPPPGLVSREESTENPLVMASSFSFLLSTVGEPVPLPKPRKAAPMRPEVPKRKLAPPCPLITIPSSDSNHVDCLLNASTRSSTRSCTDDENLNMTDEKSYTESVGSSNGIFFKSEEKLDIASDCSTSEDEIFMTPGIDQIEASFDYSSINLEEKNKIESMNLTLKDDDDGANYEVESNIDGNKENIDISLNQDSTIKNVHSSILIKGTSSQEKKLCAVISTMPKCDHLNTLSVNNTVTQESLKEPKRGKILRTASKSNDFEINSLEKQKRHLTSHAEDIMFALNLNVTSSIDLLSEKEKQDTGSQGVGGEKSYVAVGPSDTDPSETDVLLQKVSDTLSNSLPVSSPNEIQDSPVNTKLELANFSQETNQKNKKNAEYTNDSNMNTSTTNLTVNSQQDTSDYISAADEDLSVTEWEYQLPAPPSAFRDSSSPVFDNFEMITPSPESFRDSETKEIVETLNNKDLKNILEKIERQESKDQVQESEVRKEQKEKLYQQRKPDLIMKKEVIYELENKIGTLPQAAKDVDSRKAANLSIPKIAPVDNTLSNFTITTYSKQKNLNIFDEVQEQSRGKNCDERFIKSFATLSRNKRSLNDNEDKNSKELSVGAHKLNSKKLEPKIQVESIQRCPSGNEKSNIQRSKSYISIGDKLNYQGNVYEDQVIKTGKNLEMDDAGMKKATSISNLNIITPKNNEQFSQWRDNILKRQENPTKEKQLQSLQVLKSILPQLKNAQQAEENVPKDLSNTVLSEKAKSGTTSNEHSIESNVVSIREPQTAPSNKIESEPQRSPSQTNTKRYIYSGPPTINLGSWSERPSINVQIKTDTDYKFGIKQANSKTIVNINGIKDEVNTSSDEIDNSNKMQKCKFEEPDKLNKKLITHTVSGFKKPILNKINSSESKVTNDKPVVTGVELKKNFMENKQDDNVIDTTPVNFKELTKAFGQDICNRPKPKRSNTIQCSNSSLENDCNKHNGHNSNQTLTNAYQNTMKPKKFTSIVGIPTQSQSNNVMFRNGLNMKRNQPLPIVRSFKLSNIKIIEGQNNENQTQVLKEGSKEGIKEDGIKRLPKESTNGTPRPPTMPVITGVTLKSARPKSMPVQMDQRDILLESIRNFGGRENLKSVSILM</sequence>
<feature type="compositionally biased region" description="Polar residues" evidence="1">
    <location>
        <begin position="1681"/>
        <end position="1701"/>
    </location>
</feature>
<organism evidence="3 4">
    <name type="scientific">Eufriesea mexicana</name>
    <dbReference type="NCBI Taxonomy" id="516756"/>
    <lineage>
        <taxon>Eukaryota</taxon>
        <taxon>Metazoa</taxon>
        <taxon>Ecdysozoa</taxon>
        <taxon>Arthropoda</taxon>
        <taxon>Hexapoda</taxon>
        <taxon>Insecta</taxon>
        <taxon>Pterygota</taxon>
        <taxon>Neoptera</taxon>
        <taxon>Endopterygota</taxon>
        <taxon>Hymenoptera</taxon>
        <taxon>Apocrita</taxon>
        <taxon>Aculeata</taxon>
        <taxon>Apoidea</taxon>
        <taxon>Anthophila</taxon>
        <taxon>Apidae</taxon>
        <taxon>Eufriesea</taxon>
    </lineage>
</organism>
<proteinExistence type="predicted"/>
<feature type="region of interest" description="Disordered" evidence="1">
    <location>
        <begin position="1272"/>
        <end position="1300"/>
    </location>
</feature>
<dbReference type="PROSITE" id="PS50898">
    <property type="entry name" value="RBD"/>
    <property type="match status" value="1"/>
</dbReference>
<evidence type="ECO:0000313" key="4">
    <source>
        <dbReference type="Proteomes" id="UP000250275"/>
    </source>
</evidence>
<dbReference type="PANTHER" id="PTHR21557">
    <property type="entry name" value="CORDON-BLEU"/>
    <property type="match status" value="1"/>
</dbReference>
<feature type="domain" description="RBD" evidence="2">
    <location>
        <begin position="179"/>
        <end position="249"/>
    </location>
</feature>
<reference evidence="3 4" key="1">
    <citation type="submission" date="2015-07" db="EMBL/GenBank/DDBJ databases">
        <title>The genome of Eufriesea mexicana.</title>
        <authorList>
            <person name="Pan H."/>
            <person name="Kapheim K."/>
        </authorList>
    </citation>
    <scope>NUCLEOTIDE SEQUENCE [LARGE SCALE GENOMIC DNA]</scope>
    <source>
        <strain evidence="3">0111107269</strain>
        <tissue evidence="3">Whole body</tissue>
    </source>
</reference>
<dbReference type="GO" id="GO:0007165">
    <property type="term" value="P:signal transduction"/>
    <property type="evidence" value="ECO:0007669"/>
    <property type="project" value="InterPro"/>
</dbReference>
<dbReference type="OrthoDB" id="8882621at2759"/>
<name>A0A310SMJ5_9HYME</name>
<feature type="region of interest" description="Disordered" evidence="1">
    <location>
        <begin position="1206"/>
        <end position="1235"/>
    </location>
</feature>
<dbReference type="EMBL" id="KQ762329">
    <property type="protein sequence ID" value="OAD55956.1"/>
    <property type="molecule type" value="Genomic_DNA"/>
</dbReference>
<dbReference type="InterPro" id="IPR039895">
    <property type="entry name" value="COBL-like"/>
</dbReference>
<feature type="region of interest" description="Disordered" evidence="1">
    <location>
        <begin position="536"/>
        <end position="565"/>
    </location>
</feature>
<feature type="region of interest" description="Disordered" evidence="1">
    <location>
        <begin position="1656"/>
        <end position="1705"/>
    </location>
</feature>
<protein>
    <submittedName>
        <fullName evidence="3">Cordon-bleu protein-like 1</fullName>
    </submittedName>
</protein>
<evidence type="ECO:0000256" key="1">
    <source>
        <dbReference type="SAM" id="MobiDB-lite"/>
    </source>
</evidence>
<dbReference type="PANTHER" id="PTHR21557:SF2">
    <property type="entry name" value="CORDON-BLEU PROTEIN-LIKE 1"/>
    <property type="match status" value="1"/>
</dbReference>
<dbReference type="InterPro" id="IPR029071">
    <property type="entry name" value="Ubiquitin-like_domsf"/>
</dbReference>
<feature type="region of interest" description="Disordered" evidence="1">
    <location>
        <begin position="293"/>
        <end position="504"/>
    </location>
</feature>
<feature type="compositionally biased region" description="Low complexity" evidence="1">
    <location>
        <begin position="403"/>
        <end position="437"/>
    </location>
</feature>
<evidence type="ECO:0000259" key="2">
    <source>
        <dbReference type="PROSITE" id="PS50898"/>
    </source>
</evidence>